<accession>U2KNP4</accession>
<comment type="caution">
    <text evidence="1">The sequence shown here is derived from an EMBL/GenBank/DDBJ whole genome shotgun (WGS) entry which is preliminary data.</text>
</comment>
<reference evidence="1 2" key="1">
    <citation type="submission" date="2013-08" db="EMBL/GenBank/DDBJ databases">
        <authorList>
            <person name="Durkin A.S."/>
            <person name="Haft D.R."/>
            <person name="McCorrison J."/>
            <person name="Torralba M."/>
            <person name="Gillis M."/>
            <person name="Haft D.H."/>
            <person name="Methe B."/>
            <person name="Sutton G."/>
            <person name="Nelson K.E."/>
        </authorList>
    </citation>
    <scope>NUCLEOTIDE SEQUENCE [LARGE SCALE GENOMIC DNA]</scope>
    <source>
        <strain evidence="1 2">F0493</strain>
    </source>
</reference>
<dbReference type="PATRIC" id="fig|1395125.3.peg.1553"/>
<organism evidence="1 2">
    <name type="scientific">Segatella salivae F0493</name>
    <dbReference type="NCBI Taxonomy" id="1395125"/>
    <lineage>
        <taxon>Bacteria</taxon>
        <taxon>Pseudomonadati</taxon>
        <taxon>Bacteroidota</taxon>
        <taxon>Bacteroidia</taxon>
        <taxon>Bacteroidales</taxon>
        <taxon>Prevotellaceae</taxon>
        <taxon>Segatella</taxon>
    </lineage>
</organism>
<dbReference type="EMBL" id="AWGW01000022">
    <property type="protein sequence ID" value="ERK00107.1"/>
    <property type="molecule type" value="Genomic_DNA"/>
</dbReference>
<dbReference type="NCBIfam" id="TIGR04183">
    <property type="entry name" value="Por_Secre_tail"/>
    <property type="match status" value="1"/>
</dbReference>
<proteinExistence type="predicted"/>
<dbReference type="InterPro" id="IPR026444">
    <property type="entry name" value="Secre_tail"/>
</dbReference>
<evidence type="ECO:0000313" key="2">
    <source>
        <dbReference type="Proteomes" id="UP000017023"/>
    </source>
</evidence>
<sequence>MNEIPKSNEAEISFSQNILRITGGVGQVVYIYNVTGVCVMSMRVDSNDKRFDLNLHRGCYIVKVGKTVRKISVY</sequence>
<evidence type="ECO:0000313" key="1">
    <source>
        <dbReference type="EMBL" id="ERK00107.1"/>
    </source>
</evidence>
<dbReference type="Proteomes" id="UP000017023">
    <property type="component" value="Unassembled WGS sequence"/>
</dbReference>
<dbReference type="AlphaFoldDB" id="U2KNP4"/>
<name>U2KNP4_9BACT</name>
<gene>
    <name evidence="1" type="ORF">HMPREF9145_2705</name>
</gene>
<protein>
    <submittedName>
        <fullName evidence="1">Por secretion system C-terminal sorting domain protein</fullName>
    </submittedName>
</protein>